<dbReference type="GO" id="GO:0016747">
    <property type="term" value="F:acyltransferase activity, transferring groups other than amino-acyl groups"/>
    <property type="evidence" value="ECO:0007669"/>
    <property type="project" value="InterPro"/>
</dbReference>
<dbReference type="PANTHER" id="PTHR43233">
    <property type="entry name" value="FAMILY N-ACETYLTRANSFERASE, PUTATIVE (AFU_ORTHOLOGUE AFUA_6G03350)-RELATED"/>
    <property type="match status" value="1"/>
</dbReference>
<evidence type="ECO:0000313" key="4">
    <source>
        <dbReference type="Proteomes" id="UP000019277"/>
    </source>
</evidence>
<proteinExistence type="predicted"/>
<dbReference type="PATRIC" id="fig|909613.9.peg.5836"/>
<dbReference type="Gene3D" id="3.40.630.30">
    <property type="match status" value="1"/>
</dbReference>
<dbReference type="GO" id="GO:0043565">
    <property type="term" value="F:sequence-specific DNA binding"/>
    <property type="evidence" value="ECO:0007669"/>
    <property type="project" value="InterPro"/>
</dbReference>
<dbReference type="SUPFAM" id="SSF55729">
    <property type="entry name" value="Acyl-CoA N-acyltransferases (Nat)"/>
    <property type="match status" value="1"/>
</dbReference>
<dbReference type="InterPro" id="IPR000182">
    <property type="entry name" value="GNAT_dom"/>
</dbReference>
<dbReference type="eggNOG" id="COG2207">
    <property type="taxonomic scope" value="Bacteria"/>
</dbReference>
<protein>
    <submittedName>
        <fullName evidence="3">Histone acetyltransferase HPA2</fullName>
    </submittedName>
</protein>
<dbReference type="GO" id="GO:0003700">
    <property type="term" value="F:DNA-binding transcription factor activity"/>
    <property type="evidence" value="ECO:0007669"/>
    <property type="project" value="InterPro"/>
</dbReference>
<gene>
    <name evidence="3" type="ORF">UO65_5835</name>
</gene>
<organism evidence="3 4">
    <name type="scientific">Actinokineospora spheciospongiae</name>
    <dbReference type="NCBI Taxonomy" id="909613"/>
    <lineage>
        <taxon>Bacteria</taxon>
        <taxon>Bacillati</taxon>
        <taxon>Actinomycetota</taxon>
        <taxon>Actinomycetes</taxon>
        <taxon>Pseudonocardiales</taxon>
        <taxon>Pseudonocardiaceae</taxon>
        <taxon>Actinokineospora</taxon>
    </lineage>
</organism>
<dbReference type="STRING" id="909613.UO65_5835"/>
<feature type="domain" description="HTH araC/xylS-type" evidence="1">
    <location>
        <begin position="8"/>
        <end position="107"/>
    </location>
</feature>
<dbReference type="PANTHER" id="PTHR43233:SF1">
    <property type="entry name" value="FAMILY N-ACETYLTRANSFERASE, PUTATIVE (AFU_ORTHOLOGUE AFUA_6G03350)-RELATED"/>
    <property type="match status" value="1"/>
</dbReference>
<accession>W7IE40</accession>
<dbReference type="eggNOG" id="COG0454">
    <property type="taxonomic scope" value="Bacteria"/>
</dbReference>
<dbReference type="CDD" id="cd04301">
    <property type="entry name" value="NAT_SF"/>
    <property type="match status" value="1"/>
</dbReference>
<dbReference type="SMART" id="SM00342">
    <property type="entry name" value="HTH_ARAC"/>
    <property type="match status" value="1"/>
</dbReference>
<name>W7IE40_9PSEU</name>
<dbReference type="EMBL" id="AYXG01000227">
    <property type="protein sequence ID" value="EWC58833.1"/>
    <property type="molecule type" value="Genomic_DNA"/>
</dbReference>
<reference evidence="3 4" key="1">
    <citation type="journal article" date="2014" name="Genome Announc.">
        <title>Draft Genome Sequence of the Antitrypanosomally Active Sponge-Associated Bacterium Actinokineospora sp. Strain EG49.</title>
        <authorList>
            <person name="Harjes J."/>
            <person name="Ryu T."/>
            <person name="Abdelmohsen U.R."/>
            <person name="Moitinho-Silva L."/>
            <person name="Horn H."/>
            <person name="Ravasi T."/>
            <person name="Hentschel U."/>
        </authorList>
    </citation>
    <scope>NUCLEOTIDE SEQUENCE [LARGE SCALE GENOMIC DNA]</scope>
    <source>
        <strain evidence="3 4">EG49</strain>
    </source>
</reference>
<dbReference type="InterPro" id="IPR016181">
    <property type="entry name" value="Acyl_CoA_acyltransferase"/>
</dbReference>
<evidence type="ECO:0000259" key="1">
    <source>
        <dbReference type="PROSITE" id="PS01124"/>
    </source>
</evidence>
<feature type="domain" description="N-acetyltransferase" evidence="2">
    <location>
        <begin position="111"/>
        <end position="254"/>
    </location>
</feature>
<dbReference type="PROSITE" id="PS01124">
    <property type="entry name" value="HTH_ARAC_FAMILY_2"/>
    <property type="match status" value="1"/>
</dbReference>
<dbReference type="AlphaFoldDB" id="W7IE40"/>
<comment type="caution">
    <text evidence="3">The sequence shown here is derived from an EMBL/GenBank/DDBJ whole genome shotgun (WGS) entry which is preliminary data.</text>
</comment>
<dbReference type="InterPro" id="IPR018060">
    <property type="entry name" value="HTH_AraC"/>
</dbReference>
<dbReference type="Pfam" id="PF12833">
    <property type="entry name" value="HTH_18"/>
    <property type="match status" value="1"/>
</dbReference>
<dbReference type="Gene3D" id="1.10.10.60">
    <property type="entry name" value="Homeodomain-like"/>
    <property type="match status" value="1"/>
</dbReference>
<dbReference type="PROSITE" id="PS51186">
    <property type="entry name" value="GNAT"/>
    <property type="match status" value="1"/>
</dbReference>
<evidence type="ECO:0000313" key="3">
    <source>
        <dbReference type="EMBL" id="EWC58833.1"/>
    </source>
</evidence>
<keyword evidence="3" id="KW-0808">Transferase</keyword>
<sequence length="254" mass="27889">MDERDSYRGRVSYTRGVLGRRTAATRFDLLAAEFGTTARTVQRLFREYVGVGPKWVIRRHRAHEAAVRAEDGDWSALAAELGYSDQAHLIREFTTAVGTPPARPPRPPGGNPVSEYDLDTDPTRLDRAAVYGFLSTEAYWARWRTRAHVDAQIDGAWRVVGAYERATGAQVGFARAISDGVSLAYLADVFVLPSARGRGLGKALVRTMVEEGPGAHFRWLLHTADAHSLYAGFGFAAPDATALERPHATRPEPA</sequence>
<dbReference type="Proteomes" id="UP000019277">
    <property type="component" value="Unassembled WGS sequence"/>
</dbReference>
<evidence type="ECO:0000259" key="2">
    <source>
        <dbReference type="PROSITE" id="PS51186"/>
    </source>
</evidence>
<keyword evidence="4" id="KW-1185">Reference proteome</keyword>
<dbReference type="Pfam" id="PF13508">
    <property type="entry name" value="Acetyltransf_7"/>
    <property type="match status" value="1"/>
</dbReference>
<dbReference type="InterPro" id="IPR053144">
    <property type="entry name" value="Acetyltransferase_Butenolide"/>
</dbReference>